<accession>A0ABT3QKT7</accession>
<gene>
    <name evidence="1" type="ORF">OPR82_05285</name>
</gene>
<proteinExistence type="predicted"/>
<dbReference type="Proteomes" id="UP001301216">
    <property type="component" value="Unassembled WGS sequence"/>
</dbReference>
<name>A0ABT3QKT7_9HYPH</name>
<evidence type="ECO:0000313" key="1">
    <source>
        <dbReference type="EMBL" id="MCX2696190.1"/>
    </source>
</evidence>
<comment type="caution">
    <text evidence="1">The sequence shown here is derived from an EMBL/GenBank/DDBJ whole genome shotgun (WGS) entry which is preliminary data.</text>
</comment>
<protein>
    <submittedName>
        <fullName evidence="1">Uncharacterized protein</fullName>
    </submittedName>
</protein>
<evidence type="ECO:0000313" key="2">
    <source>
        <dbReference type="Proteomes" id="UP001301216"/>
    </source>
</evidence>
<dbReference type="RefSeq" id="WP_265983440.1">
    <property type="nucleotide sequence ID" value="NZ_JAPHAV010000001.1"/>
</dbReference>
<dbReference type="EMBL" id="JAPHAV010000001">
    <property type="protein sequence ID" value="MCX2696190.1"/>
    <property type="molecule type" value="Genomic_DNA"/>
</dbReference>
<reference evidence="1 2" key="1">
    <citation type="submission" date="2022-11" db="EMBL/GenBank/DDBJ databases">
        <title>Brucella sp. YY2X, whole genome shotgun sequencing project.</title>
        <authorList>
            <person name="Yang Y."/>
        </authorList>
    </citation>
    <scope>NUCLEOTIDE SEQUENCE [LARGE SCALE GENOMIC DNA]</scope>
    <source>
        <strain evidence="1 2">YY2X</strain>
    </source>
</reference>
<sequence length="99" mass="10909">MQKLAQILESGKADSTIQTLAAEWILTVGIKPGDAKALRNGAAALPTDWYDIAEMVNHLRDDGTTYAHAVAETAIRFGYSERHVQKCYTLWNQADESAD</sequence>
<organism evidence="1 2">
    <name type="scientific">Ochrobactrum chromiisoli</name>
    <dbReference type="NCBI Taxonomy" id="2993941"/>
    <lineage>
        <taxon>Bacteria</taxon>
        <taxon>Pseudomonadati</taxon>
        <taxon>Pseudomonadota</taxon>
        <taxon>Alphaproteobacteria</taxon>
        <taxon>Hyphomicrobiales</taxon>
        <taxon>Brucellaceae</taxon>
        <taxon>Brucella/Ochrobactrum group</taxon>
        <taxon>Ochrobactrum</taxon>
    </lineage>
</organism>
<keyword evidence="2" id="KW-1185">Reference proteome</keyword>